<comment type="caution">
    <text evidence="2">The sequence shown here is derived from an EMBL/GenBank/DDBJ whole genome shotgun (WGS) entry which is preliminary data.</text>
</comment>
<protein>
    <submittedName>
        <fullName evidence="2">Uncharacterized protein</fullName>
    </submittedName>
</protein>
<dbReference type="AlphaFoldDB" id="A0A699YRL9"/>
<dbReference type="Proteomes" id="UP000485058">
    <property type="component" value="Unassembled WGS sequence"/>
</dbReference>
<gene>
    <name evidence="2" type="ORF">HaLaN_08591</name>
</gene>
<organism evidence="2 3">
    <name type="scientific">Haematococcus lacustris</name>
    <name type="common">Green alga</name>
    <name type="synonym">Haematococcus pluvialis</name>
    <dbReference type="NCBI Taxonomy" id="44745"/>
    <lineage>
        <taxon>Eukaryota</taxon>
        <taxon>Viridiplantae</taxon>
        <taxon>Chlorophyta</taxon>
        <taxon>core chlorophytes</taxon>
        <taxon>Chlorophyceae</taxon>
        <taxon>CS clade</taxon>
        <taxon>Chlamydomonadales</taxon>
        <taxon>Haematococcaceae</taxon>
        <taxon>Haematococcus</taxon>
    </lineage>
</organism>
<keyword evidence="1" id="KW-0732">Signal</keyword>
<feature type="signal peptide" evidence="1">
    <location>
        <begin position="1"/>
        <end position="22"/>
    </location>
</feature>
<evidence type="ECO:0000256" key="1">
    <source>
        <dbReference type="SAM" id="SignalP"/>
    </source>
</evidence>
<name>A0A699YRL9_HAELA</name>
<accession>A0A699YRL9</accession>
<evidence type="ECO:0000313" key="3">
    <source>
        <dbReference type="Proteomes" id="UP000485058"/>
    </source>
</evidence>
<feature type="non-terminal residue" evidence="2">
    <location>
        <position position="1"/>
    </location>
</feature>
<keyword evidence="3" id="KW-1185">Reference proteome</keyword>
<reference evidence="2 3" key="1">
    <citation type="submission" date="2020-02" db="EMBL/GenBank/DDBJ databases">
        <title>Draft genome sequence of Haematococcus lacustris strain NIES-144.</title>
        <authorList>
            <person name="Morimoto D."/>
            <person name="Nakagawa S."/>
            <person name="Yoshida T."/>
            <person name="Sawayama S."/>
        </authorList>
    </citation>
    <scope>NUCLEOTIDE SEQUENCE [LARGE SCALE GENOMIC DNA]</scope>
    <source>
        <strain evidence="2 3">NIES-144</strain>
    </source>
</reference>
<proteinExistence type="predicted"/>
<evidence type="ECO:0000313" key="2">
    <source>
        <dbReference type="EMBL" id="GFH12833.1"/>
    </source>
</evidence>
<sequence>MRNNAICASVLFGVALLVFSEGLPNRFGTNPCTLRAELDQPCQLRSSLDAISKSGKDEGFGGLYMLLGETECTVTVQKCRPGTCYSIRDLTAMLPTDIGIVRASSSLFRDIKGGLRFPGYSQERDPALLHTHLCRLLAAAWPIWPAVMQPTYRGHHGGWL</sequence>
<dbReference type="EMBL" id="BLLF01000544">
    <property type="protein sequence ID" value="GFH12833.1"/>
    <property type="molecule type" value="Genomic_DNA"/>
</dbReference>
<feature type="chain" id="PRO_5025635384" evidence="1">
    <location>
        <begin position="23"/>
        <end position="160"/>
    </location>
</feature>